<dbReference type="EMBL" id="KM200722">
    <property type="protein sequence ID" value="AKC02001.1"/>
    <property type="molecule type" value="Genomic_DNA"/>
</dbReference>
<organism evidence="2 6">
    <name type="scientific">Cyprinid herpesvirus 2</name>
    <name type="common">CyHV-2</name>
    <dbReference type="NCBI Taxonomy" id="317878"/>
    <lineage>
        <taxon>Viruses</taxon>
        <taxon>Duplodnaviria</taxon>
        <taxon>Heunggongvirae</taxon>
        <taxon>Peploviricota</taxon>
        <taxon>Herviviricetes</taxon>
        <taxon>Herpesvirales</taxon>
        <taxon>Alloherpesviridae</taxon>
        <taxon>Cyvirus</taxon>
        <taxon>Cyvirus cyprinidallo2</taxon>
    </lineage>
</organism>
<dbReference type="Proteomes" id="UP000142765">
    <property type="component" value="Segment"/>
</dbReference>
<dbReference type="GeneID" id="14011401"/>
<reference evidence="3" key="2">
    <citation type="journal article" date="2015" name="Can. J. Microbiol.">
        <title>Characterization and Prevalence of A New Fatal Genotype CyHV-2 in Mainland China.</title>
        <authorList>
            <person name="Li L."/>
            <person name="Luo Y."/>
            <person name="Gao Z."/>
            <person name="Huang J."/>
            <person name="Zheng X."/>
            <person name="Nie H."/>
            <person name="Zhang J."/>
            <person name="Lin L."/>
            <person name="Yuan J."/>
        </authorList>
    </citation>
    <scope>NUCLEOTIDE SEQUENCE [LARGE SCALE GENOMIC DNA]</scope>
    <source>
        <strain evidence="3">SY-C1</strain>
    </source>
</reference>
<dbReference type="EMBL" id="MN593216">
    <property type="protein sequence ID" value="QIV66870.1"/>
    <property type="molecule type" value="Genomic_DNA"/>
</dbReference>
<keyword evidence="6" id="KW-1185">Reference proteome</keyword>
<accession>K7PBN8</accession>
<proteinExistence type="predicted"/>
<dbReference type="RefSeq" id="YP_007003873.1">
    <property type="nucleotide sequence ID" value="NC_019495.1"/>
</dbReference>
<evidence type="ECO:0000313" key="6">
    <source>
        <dbReference type="Proteomes" id="UP000101183"/>
    </source>
</evidence>
<protein>
    <submittedName>
        <fullName evidence="2 4">ORF52</fullName>
    </submittedName>
</protein>
<evidence type="ECO:0000256" key="1">
    <source>
        <dbReference type="SAM" id="MobiDB-lite"/>
    </source>
</evidence>
<gene>
    <name evidence="2" type="ORF">CyHV2_ORF52</name>
</gene>
<evidence type="ECO:0000313" key="2">
    <source>
        <dbReference type="EMBL" id="AFJ20486.1"/>
    </source>
</evidence>
<evidence type="ECO:0000313" key="3">
    <source>
        <dbReference type="EMBL" id="AKC02001.1"/>
    </source>
</evidence>
<evidence type="ECO:0000313" key="4">
    <source>
        <dbReference type="EMBL" id="AMB21623.1"/>
    </source>
</evidence>
<dbReference type="Proteomes" id="UP000101183">
    <property type="component" value="Segment"/>
</dbReference>
<reference evidence="7" key="5">
    <citation type="journal article" date="2022" name="Can. J. Microbiol.">
        <title>Characterization and Prevalence of A New Fatal Genotype CyHV-2 in Mainland China.</title>
        <authorList>
            <person name="Li L."/>
            <person name="Luo Y."/>
            <person name="Gao Z."/>
            <person name="Huang J."/>
            <person name="Zheng X."/>
            <person name="Nie H."/>
            <person name="Zhang J."/>
            <person name="Lin L."/>
            <person name="Yuan J."/>
        </authorList>
    </citation>
    <scope>NUCLEOTIDE SEQUENCE [LARGE SCALE GENOMIC DNA]</scope>
</reference>
<feature type="compositionally biased region" description="Low complexity" evidence="1">
    <location>
        <begin position="90"/>
        <end position="102"/>
    </location>
</feature>
<sequence>MKLFVTTTLLLLLSAAQAQAQESGDGGLIEINDLIDEVPFGHPATQPTQPPAKVTEKPVVEEDPTTPGAAEETSPEPDNTVEPTAEETTPDPTTEAEATSEPATDEETTSDPEETTPESIDGTTKEMDTVLDKQIADIVRKFMLNYIQEFSGMLTELSKLKNQQQ</sequence>
<name>K7PBN8_CYHV2</name>
<feature type="compositionally biased region" description="Acidic residues" evidence="1">
    <location>
        <begin position="103"/>
        <end position="116"/>
    </location>
</feature>
<reference evidence="4 8" key="3">
    <citation type="submission" date="2015-08" db="EMBL/GenBank/DDBJ databases">
        <authorList>
            <person name="Babu N.S."/>
            <person name="Beckwith C.J."/>
            <person name="Beseler K.G."/>
            <person name="Brison A."/>
            <person name="Carone J.V."/>
            <person name="Caskin T.P."/>
            <person name="Diamond M."/>
            <person name="Durham M.E."/>
            <person name="Foxe J.M."/>
            <person name="Go M."/>
            <person name="Henderson B.A."/>
            <person name="Jones I.B."/>
            <person name="McGettigan J.A."/>
            <person name="Micheletti S.J."/>
            <person name="Nasrallah M.E."/>
            <person name="Ortiz D."/>
            <person name="Piller C.R."/>
            <person name="Privatt S.R."/>
            <person name="Schneider S.L."/>
            <person name="Sharp S."/>
            <person name="Smith T.C."/>
            <person name="Stanton J.D."/>
            <person name="Ullery H.E."/>
            <person name="Wilson R.J."/>
            <person name="Serrano M.G."/>
            <person name="Buck G."/>
            <person name="Lee V."/>
            <person name="Wang Y."/>
            <person name="Carvalho R."/>
            <person name="Voegtly L."/>
            <person name="Shi R."/>
            <person name="Duckworth R."/>
            <person name="Johnson A."/>
            <person name="Loviza R."/>
            <person name="Walstead R."/>
            <person name="Shah Z."/>
            <person name="Kiflezghi M."/>
            <person name="Wade K."/>
            <person name="Ball S.L."/>
            <person name="Bradley K.W."/>
            <person name="Asai D.J."/>
            <person name="Bowman C.A."/>
            <person name="Russell D.A."/>
            <person name="Pope W.H."/>
            <person name="Jacobs-Sera D."/>
            <person name="Hendrix R.W."/>
            <person name="Hatfull G.F."/>
        </authorList>
    </citation>
    <scope>NUCLEOTIDE SEQUENCE [LARGE SCALE GENOMIC DNA]</scope>
    <source>
        <strain evidence="4">SY</strain>
    </source>
</reference>
<dbReference type="Proteomes" id="UP000126788">
    <property type="component" value="Genome"/>
</dbReference>
<reference evidence="2 6" key="1">
    <citation type="journal article" date="2013" name="J. Virol.">
        <title>Comparative genomics of carp herpesviruses.</title>
        <authorList>
            <person name="Davison A.J."/>
            <person name="Kurobe T."/>
            <person name="Gatherer D."/>
            <person name="Cunningham C."/>
            <person name="Korf I."/>
            <person name="Fukuda H."/>
            <person name="Hedrick R.P."/>
            <person name="Waltzek T.B."/>
        </authorList>
    </citation>
    <scope>NUCLEOTIDE SEQUENCE [LARGE SCALE GENOMIC DNA]</scope>
    <source>
        <strain evidence="2">ST-J1</strain>
    </source>
</reference>
<dbReference type="KEGG" id="vg:14011401"/>
<evidence type="ECO:0000313" key="7">
    <source>
        <dbReference type="Proteomes" id="UP000126788"/>
    </source>
</evidence>
<evidence type="ECO:0000313" key="5">
    <source>
        <dbReference type="EMBL" id="QIV66870.1"/>
    </source>
</evidence>
<evidence type="ECO:0000313" key="8">
    <source>
        <dbReference type="Proteomes" id="UP000142765"/>
    </source>
</evidence>
<reference evidence="5" key="4">
    <citation type="submission" date="2019-10" db="EMBL/GenBank/DDBJ databases">
        <title>The complete genome of Cyprinid herpesvirus 2, a new strain isolated from Allogynogenetic crucian carp.</title>
        <authorList>
            <person name="Jiang Y."/>
            <person name="Wang H."/>
            <person name="Lu L."/>
        </authorList>
    </citation>
    <scope>NUCLEOTIDE SEQUENCE</scope>
    <source>
        <strain evidence="5">YC-01</strain>
    </source>
</reference>
<dbReference type="EMBL" id="JQ815364">
    <property type="protein sequence ID" value="AFJ20486.1"/>
    <property type="molecule type" value="Genomic_DNA"/>
</dbReference>
<feature type="region of interest" description="Disordered" evidence="1">
    <location>
        <begin position="39"/>
        <end position="128"/>
    </location>
</feature>
<dbReference type="EMBL" id="KT387800">
    <property type="protein sequence ID" value="AMB21623.1"/>
    <property type="molecule type" value="Genomic_DNA"/>
</dbReference>